<reference evidence="1 2" key="1">
    <citation type="submission" date="2019-05" db="EMBL/GenBank/DDBJ databases">
        <title>Another draft genome of Portunus trituberculatus and its Hox gene families provides insights of decapod evolution.</title>
        <authorList>
            <person name="Jeong J.-H."/>
            <person name="Song I."/>
            <person name="Kim S."/>
            <person name="Choi T."/>
            <person name="Kim D."/>
            <person name="Ryu S."/>
            <person name="Kim W."/>
        </authorList>
    </citation>
    <scope>NUCLEOTIDE SEQUENCE [LARGE SCALE GENOMIC DNA]</scope>
    <source>
        <tissue evidence="1">Muscle</tissue>
    </source>
</reference>
<keyword evidence="2" id="KW-1185">Reference proteome</keyword>
<proteinExistence type="predicted"/>
<gene>
    <name evidence="1" type="ORF">E2C01_050172</name>
</gene>
<accession>A0A5B7GFC6</accession>
<evidence type="ECO:0000313" key="1">
    <source>
        <dbReference type="EMBL" id="MPC56219.1"/>
    </source>
</evidence>
<comment type="caution">
    <text evidence="1">The sequence shown here is derived from an EMBL/GenBank/DDBJ whole genome shotgun (WGS) entry which is preliminary data.</text>
</comment>
<dbReference type="EMBL" id="VSRR010013781">
    <property type="protein sequence ID" value="MPC56219.1"/>
    <property type="molecule type" value="Genomic_DNA"/>
</dbReference>
<organism evidence="1 2">
    <name type="scientific">Portunus trituberculatus</name>
    <name type="common">Swimming crab</name>
    <name type="synonym">Neptunus trituberculatus</name>
    <dbReference type="NCBI Taxonomy" id="210409"/>
    <lineage>
        <taxon>Eukaryota</taxon>
        <taxon>Metazoa</taxon>
        <taxon>Ecdysozoa</taxon>
        <taxon>Arthropoda</taxon>
        <taxon>Crustacea</taxon>
        <taxon>Multicrustacea</taxon>
        <taxon>Malacostraca</taxon>
        <taxon>Eumalacostraca</taxon>
        <taxon>Eucarida</taxon>
        <taxon>Decapoda</taxon>
        <taxon>Pleocyemata</taxon>
        <taxon>Brachyura</taxon>
        <taxon>Eubrachyura</taxon>
        <taxon>Portunoidea</taxon>
        <taxon>Portunidae</taxon>
        <taxon>Portuninae</taxon>
        <taxon>Portunus</taxon>
    </lineage>
</organism>
<dbReference type="AlphaFoldDB" id="A0A5B7GFC6"/>
<dbReference type="Proteomes" id="UP000324222">
    <property type="component" value="Unassembled WGS sequence"/>
</dbReference>
<name>A0A5B7GFC6_PORTR</name>
<protein>
    <submittedName>
        <fullName evidence="1">Uncharacterized protein</fullName>
    </submittedName>
</protein>
<evidence type="ECO:0000313" key="2">
    <source>
        <dbReference type="Proteomes" id="UP000324222"/>
    </source>
</evidence>
<sequence length="101" mass="11302">MMLLSASIYYLCDNFDVLPANPHSLLWVMHSCLFKIKTQAFALLVEGWSVICVTAELKITKRTIYKLKTTTENLRLGAVPVRKPGCGVPRMMSPCTNKVLA</sequence>